<dbReference type="Pfam" id="PF00657">
    <property type="entry name" value="Lipase_GDSL"/>
    <property type="match status" value="1"/>
</dbReference>
<keyword evidence="1" id="KW-0378">Hydrolase</keyword>
<comment type="caution">
    <text evidence="3">The sequence shown here is derived from an EMBL/GenBank/DDBJ whole genome shotgun (WGS) entry which is preliminary data.</text>
</comment>
<proteinExistence type="predicted"/>
<protein>
    <submittedName>
        <fullName evidence="3">Uncharacterized protein</fullName>
    </submittedName>
</protein>
<dbReference type="EMBL" id="JAPZBO010000008">
    <property type="protein sequence ID" value="KAJ5307618.1"/>
    <property type="molecule type" value="Genomic_DNA"/>
</dbReference>
<dbReference type="GO" id="GO:0016788">
    <property type="term" value="F:hydrolase activity, acting on ester bonds"/>
    <property type="evidence" value="ECO:0007669"/>
    <property type="project" value="InterPro"/>
</dbReference>
<dbReference type="Gene3D" id="3.40.50.1110">
    <property type="entry name" value="SGNH hydrolase"/>
    <property type="match status" value="1"/>
</dbReference>
<feature type="signal peptide" evidence="2">
    <location>
        <begin position="1"/>
        <end position="16"/>
    </location>
</feature>
<dbReference type="CDD" id="cd01846">
    <property type="entry name" value="fatty_acyltransferase_like"/>
    <property type="match status" value="1"/>
</dbReference>
<dbReference type="InterPro" id="IPR051058">
    <property type="entry name" value="GDSL_Est/Lipase"/>
</dbReference>
<reference evidence="3" key="1">
    <citation type="submission" date="2022-12" db="EMBL/GenBank/DDBJ databases">
        <authorList>
            <person name="Petersen C."/>
        </authorList>
    </citation>
    <scope>NUCLEOTIDE SEQUENCE</scope>
    <source>
        <strain evidence="3">IBT 21472</strain>
    </source>
</reference>
<dbReference type="Proteomes" id="UP001147746">
    <property type="component" value="Unassembled WGS sequence"/>
</dbReference>
<name>A0A9W9PRI2_9EURO</name>
<feature type="chain" id="PRO_5040725722" evidence="2">
    <location>
        <begin position="17"/>
        <end position="293"/>
    </location>
</feature>
<organism evidence="3 4">
    <name type="scientific">Penicillium atrosanguineum</name>
    <dbReference type="NCBI Taxonomy" id="1132637"/>
    <lineage>
        <taxon>Eukaryota</taxon>
        <taxon>Fungi</taxon>
        <taxon>Dikarya</taxon>
        <taxon>Ascomycota</taxon>
        <taxon>Pezizomycotina</taxon>
        <taxon>Eurotiomycetes</taxon>
        <taxon>Eurotiomycetidae</taxon>
        <taxon>Eurotiales</taxon>
        <taxon>Aspergillaceae</taxon>
        <taxon>Penicillium</taxon>
    </lineage>
</organism>
<reference evidence="3" key="2">
    <citation type="journal article" date="2023" name="IMA Fungus">
        <title>Comparative genomic study of the Penicillium genus elucidates a diverse pangenome and 15 lateral gene transfer events.</title>
        <authorList>
            <person name="Petersen C."/>
            <person name="Sorensen T."/>
            <person name="Nielsen M.R."/>
            <person name="Sondergaard T.E."/>
            <person name="Sorensen J.L."/>
            <person name="Fitzpatrick D.A."/>
            <person name="Frisvad J.C."/>
            <person name="Nielsen K.L."/>
        </authorList>
    </citation>
    <scope>NUCLEOTIDE SEQUENCE</scope>
    <source>
        <strain evidence="3">IBT 21472</strain>
    </source>
</reference>
<evidence type="ECO:0000256" key="1">
    <source>
        <dbReference type="ARBA" id="ARBA00022801"/>
    </source>
</evidence>
<dbReference type="PANTHER" id="PTHR45648:SF22">
    <property type="entry name" value="GDSL LIPASE_ACYLHYDROLASE FAMILY PROTEIN (AFU_ORTHOLOGUE AFUA_4G14700)"/>
    <property type="match status" value="1"/>
</dbReference>
<accession>A0A9W9PRI2</accession>
<sequence>MKHQLLYLVGMATVAAIPLAHQSSAAYFFTFGDSYTMTSFNISGTQPSSSNPMGNPNLGTGTTGGGVNWVGDLTTEDNCSLVLSYNLAIGGATIDNRIINATVEDMTTQVASFHSIYGKKPHVAPWRTGNTVFGFWIGINDIGRAYANYDASVLVPKLMAQYESLVREIYADGGRKFLFLNAPPTSRSPFILAEGAQASEAHAAWVTAYNDGLDTMVERFRRKHSDVKTVVYDTWSFMTNILDYPEEYGYPDSTCINDDGISCIWWNNYHPGLKYHRLQATNMKQYLEPFGAW</sequence>
<dbReference type="InterPro" id="IPR036514">
    <property type="entry name" value="SGNH_hydro_sf"/>
</dbReference>
<evidence type="ECO:0000313" key="3">
    <source>
        <dbReference type="EMBL" id="KAJ5307618.1"/>
    </source>
</evidence>
<dbReference type="PANTHER" id="PTHR45648">
    <property type="entry name" value="GDSL LIPASE/ACYLHYDROLASE FAMILY PROTEIN (AFU_ORTHOLOGUE AFUA_4G14700)"/>
    <property type="match status" value="1"/>
</dbReference>
<dbReference type="SUPFAM" id="SSF52266">
    <property type="entry name" value="SGNH hydrolase"/>
    <property type="match status" value="1"/>
</dbReference>
<evidence type="ECO:0000256" key="2">
    <source>
        <dbReference type="SAM" id="SignalP"/>
    </source>
</evidence>
<dbReference type="AlphaFoldDB" id="A0A9W9PRI2"/>
<keyword evidence="2" id="KW-0732">Signal</keyword>
<gene>
    <name evidence="3" type="ORF">N7476_008274</name>
</gene>
<evidence type="ECO:0000313" key="4">
    <source>
        <dbReference type="Proteomes" id="UP001147746"/>
    </source>
</evidence>
<keyword evidence="4" id="KW-1185">Reference proteome</keyword>
<dbReference type="InterPro" id="IPR001087">
    <property type="entry name" value="GDSL"/>
</dbReference>